<evidence type="ECO:0000256" key="2">
    <source>
        <dbReference type="ARBA" id="ARBA00022692"/>
    </source>
</evidence>
<dbReference type="InterPro" id="IPR050579">
    <property type="entry name" value="PMP-22/EMP/MP20-like"/>
</dbReference>
<feature type="transmembrane region" description="Helical" evidence="5">
    <location>
        <begin position="97"/>
        <end position="118"/>
    </location>
</feature>
<evidence type="ECO:0000256" key="3">
    <source>
        <dbReference type="ARBA" id="ARBA00022989"/>
    </source>
</evidence>
<evidence type="ECO:0000256" key="1">
    <source>
        <dbReference type="ARBA" id="ARBA00004141"/>
    </source>
</evidence>
<protein>
    <submittedName>
        <fullName evidence="7">Uncharacterized protein LOC106011537</fullName>
    </submittedName>
</protein>
<accession>A0ABM0ZYA8</accession>
<evidence type="ECO:0000256" key="5">
    <source>
        <dbReference type="SAM" id="Phobius"/>
    </source>
</evidence>
<feature type="transmembrane region" description="Helical" evidence="5">
    <location>
        <begin position="130"/>
        <end position="152"/>
    </location>
</feature>
<name>A0ABM0ZYA8_APLCA</name>
<dbReference type="Gene3D" id="1.20.140.150">
    <property type="match status" value="1"/>
</dbReference>
<dbReference type="GeneID" id="106011537"/>
<dbReference type="PANTHER" id="PTHR10671:SF108">
    <property type="entry name" value="CLAUDIN FAMILY PROTEIN-RELATED"/>
    <property type="match status" value="1"/>
</dbReference>
<dbReference type="RefSeq" id="XP_012937030.1">
    <property type="nucleotide sequence ID" value="XM_013081576.1"/>
</dbReference>
<dbReference type="Proteomes" id="UP000694888">
    <property type="component" value="Unplaced"/>
</dbReference>
<keyword evidence="2 5" id="KW-0812">Transmembrane</keyword>
<dbReference type="InterPro" id="IPR004031">
    <property type="entry name" value="PMP22/EMP/MP20/Claudin"/>
</dbReference>
<keyword evidence="6" id="KW-1185">Reference proteome</keyword>
<evidence type="ECO:0000256" key="4">
    <source>
        <dbReference type="ARBA" id="ARBA00023136"/>
    </source>
</evidence>
<comment type="subcellular location">
    <subcellularLocation>
        <location evidence="1">Membrane</location>
        <topology evidence="1">Multi-pass membrane protein</topology>
    </subcellularLocation>
</comment>
<feature type="transmembrane region" description="Helical" evidence="5">
    <location>
        <begin position="164"/>
        <end position="185"/>
    </location>
</feature>
<evidence type="ECO:0000313" key="7">
    <source>
        <dbReference type="RefSeq" id="XP_012937030.1"/>
    </source>
</evidence>
<sequence>MKLRSLTTVEDDGGLKGTSRSWRISILLGFIGLAVYAIGFSTDRWCQVDSERQLNQSVEVIDAHFGLWRKCERITLHREVIKDDCETQDNDETWKPVAKVMCSVGLAILVVGYVSAILAGCYQNMNVMGFAGISLVIGGVVSALGSAVFIGKARDDNDRVDADYSVYFALMGSAVLIISGGAQLLSVRSGYSTLA</sequence>
<evidence type="ECO:0000313" key="6">
    <source>
        <dbReference type="Proteomes" id="UP000694888"/>
    </source>
</evidence>
<reference evidence="7" key="1">
    <citation type="submission" date="2025-08" db="UniProtKB">
        <authorList>
            <consortium name="RefSeq"/>
        </authorList>
    </citation>
    <scope>IDENTIFICATION</scope>
</reference>
<dbReference type="PANTHER" id="PTHR10671">
    <property type="entry name" value="EPITHELIAL MEMBRANE PROTEIN-RELATED"/>
    <property type="match status" value="1"/>
</dbReference>
<keyword evidence="4 5" id="KW-0472">Membrane</keyword>
<proteinExistence type="predicted"/>
<feature type="transmembrane region" description="Helical" evidence="5">
    <location>
        <begin position="21"/>
        <end position="40"/>
    </location>
</feature>
<gene>
    <name evidence="7" type="primary">LOC106011537</name>
</gene>
<dbReference type="Pfam" id="PF13903">
    <property type="entry name" value="Claudin_2"/>
    <property type="match status" value="1"/>
</dbReference>
<keyword evidence="3 5" id="KW-1133">Transmembrane helix</keyword>
<organism evidence="6 7">
    <name type="scientific">Aplysia californica</name>
    <name type="common">California sea hare</name>
    <dbReference type="NCBI Taxonomy" id="6500"/>
    <lineage>
        <taxon>Eukaryota</taxon>
        <taxon>Metazoa</taxon>
        <taxon>Spiralia</taxon>
        <taxon>Lophotrochozoa</taxon>
        <taxon>Mollusca</taxon>
        <taxon>Gastropoda</taxon>
        <taxon>Heterobranchia</taxon>
        <taxon>Euthyneura</taxon>
        <taxon>Tectipleura</taxon>
        <taxon>Aplysiida</taxon>
        <taxon>Aplysioidea</taxon>
        <taxon>Aplysiidae</taxon>
        <taxon>Aplysia</taxon>
    </lineage>
</organism>